<evidence type="ECO:0000256" key="1">
    <source>
        <dbReference type="SAM" id="MobiDB-lite"/>
    </source>
</evidence>
<organism evidence="2">
    <name type="scientific">Yersinia enterocolitica</name>
    <dbReference type="NCBI Taxonomy" id="630"/>
    <lineage>
        <taxon>Bacteria</taxon>
        <taxon>Pseudomonadati</taxon>
        <taxon>Pseudomonadota</taxon>
        <taxon>Gammaproteobacteria</taxon>
        <taxon>Enterobacterales</taxon>
        <taxon>Yersiniaceae</taxon>
        <taxon>Yersinia</taxon>
    </lineage>
</organism>
<dbReference type="EMBL" id="AM905950">
    <property type="protein sequence ID" value="CAP20167.1"/>
    <property type="molecule type" value="Genomic_DNA"/>
</dbReference>
<protein>
    <submittedName>
        <fullName evidence="2">Uncharacterized protein</fullName>
    </submittedName>
</protein>
<accession>B0RKR0</accession>
<dbReference type="AlphaFoldDB" id="B0RKR0"/>
<keyword evidence="2" id="KW-0614">Plasmid</keyword>
<evidence type="ECO:0000313" key="2">
    <source>
        <dbReference type="EMBL" id="CAP20167.1"/>
    </source>
</evidence>
<reference evidence="2" key="1">
    <citation type="journal article" date="2008" name="J. Bacteriol.">
        <title>Genetic and functional properties of the self-transmissible Yersinia enterocolitica plasmid pYE854, which mobilizes the virulence plasmid pYV.</title>
        <authorList>
            <person name="Hammerl J.A."/>
            <person name="Klein I."/>
            <person name="Lanka E."/>
            <person name="Appel B."/>
            <person name="Hertwig S."/>
        </authorList>
    </citation>
    <scope>NUCLEOTIDE SEQUENCE [LARGE SCALE GENOMIC DNA]</scope>
    <source>
        <strain evidence="2">29854</strain>
        <plasmid evidence="2">pYE854</plasmid>
    </source>
</reference>
<sequence>MTAVARLQGEPPATSVNTRTPSPVWHFSTACRICISNCSVLMPGIKSIYSTQDCSPAIASTAERNPEAKFIWPTTIIPIIFLP</sequence>
<dbReference type="PROSITE" id="PS51257">
    <property type="entry name" value="PROKAR_LIPOPROTEIN"/>
    <property type="match status" value="1"/>
</dbReference>
<feature type="region of interest" description="Disordered" evidence="1">
    <location>
        <begin position="1"/>
        <end position="20"/>
    </location>
</feature>
<name>B0RKR0_YEREN</name>
<proteinExistence type="predicted"/>
<geneLocation type="plasmid" evidence="2">
    <name>pYE854</name>
</geneLocation>